<dbReference type="PANTHER" id="PTHR23201:SF151">
    <property type="entry name" value="GIBBERELLIN-REGULATED PROTEIN 1-LIKE"/>
    <property type="match status" value="1"/>
</dbReference>
<sequence>MAISKLLIVFLVASLLVLRLVEADQKVVNSNIQAASYPPGKNIADCGGACNARCSLSSRPRLCKRACGTCCARCKCVPPGTSGNHYTCPCYATMTTRGGRLKCP</sequence>
<dbReference type="AlphaFoldDB" id="A0A3N7FJ62"/>
<reference evidence="3" key="2">
    <citation type="submission" date="2017-07" db="EMBL/GenBank/DDBJ databases">
        <title>WGS assembly of Populus trichocarpa.</title>
        <authorList>
            <person name="Tuskan G."/>
            <person name="Difazio S."/>
            <person name="Jansson S."/>
            <person name="Bohlmann J."/>
            <person name="Grigoriev I."/>
            <person name="Hellsten U."/>
            <person name="Putnam N."/>
            <person name="Ralph S."/>
            <person name="Rombauts S."/>
            <person name="Salamov A."/>
            <person name="Schein J."/>
            <person name="Sterck L."/>
            <person name="Aerts A."/>
            <person name="Bhalerao R."/>
            <person name="Bhalerao R."/>
            <person name="Blaudez D."/>
            <person name="Boerjan W."/>
            <person name="Brun A."/>
            <person name="Brunner A."/>
            <person name="Busov V."/>
            <person name="Campbell M."/>
            <person name="Carlson J."/>
            <person name="Chalot M."/>
            <person name="Chapman J."/>
            <person name="Chen G."/>
            <person name="Cooper D."/>
            <person name="Coutinho P."/>
            <person name="Couturier J."/>
            <person name="Covert S."/>
            <person name="Cronk Q."/>
            <person name="Cunningham R."/>
            <person name="Davis J."/>
            <person name="Degroeve S."/>
            <person name="Dejardin A."/>
            <person name="Depamphilis C."/>
            <person name="Detter J."/>
            <person name="Dirks B."/>
            <person name="Dubchak I."/>
            <person name="Duplessis S."/>
            <person name="Ehlting J."/>
            <person name="Ellis B."/>
            <person name="Gendler K."/>
            <person name="Goodstein D."/>
            <person name="Gribskov M."/>
            <person name="Grimwood J."/>
            <person name="Groover A."/>
            <person name="Gunter L."/>
            <person name="Hamberger B."/>
            <person name="Heinze B."/>
            <person name="Helariutta Y."/>
            <person name="Henrissat B."/>
            <person name="Holligan D."/>
            <person name="Holt R."/>
            <person name="Huang W."/>
            <person name="Islam-Faridi N."/>
            <person name="Jones S."/>
            <person name="Jones-Rhoades M."/>
            <person name="Jorgensen R."/>
            <person name="Joshi C."/>
            <person name="Kangasjarvi J."/>
            <person name="Karlsson J."/>
            <person name="Kelleher C."/>
            <person name="Kirkpatrick R."/>
            <person name="Kirst M."/>
            <person name="Kohler A."/>
            <person name="Kalluri U."/>
            <person name="Larimer F."/>
            <person name="Leebens-Mack J."/>
            <person name="Leple J."/>
            <person name="Locascio P."/>
            <person name="Lou Y."/>
            <person name="Lucas S."/>
            <person name="Martin F."/>
            <person name="Montanini B."/>
            <person name="Napoli C."/>
            <person name="Nelson D."/>
            <person name="Nelson C."/>
            <person name="Nieminen K."/>
            <person name="Nilsson O."/>
            <person name="Pereda V."/>
            <person name="Peter G."/>
            <person name="Philippe R."/>
            <person name="Pilate G."/>
            <person name="Poliakov A."/>
            <person name="Razumovskaya J."/>
            <person name="Richardson P."/>
            <person name="Rinaldi C."/>
            <person name="Ritland K."/>
            <person name="Rouze P."/>
            <person name="Ryaboy D."/>
            <person name="Schmutz J."/>
            <person name="Schrader J."/>
            <person name="Segerman B."/>
            <person name="Shin H."/>
            <person name="Siddiqui A."/>
            <person name="Sterky F."/>
            <person name="Terry A."/>
            <person name="Tsai C."/>
            <person name="Uberbacher E."/>
            <person name="Unneberg P."/>
            <person name="Vahala J."/>
            <person name="Wall K."/>
            <person name="Wessler S."/>
            <person name="Yang G."/>
            <person name="Yin T."/>
            <person name="Douglas C."/>
            <person name="Marra M."/>
            <person name="Sandberg G."/>
            <person name="Van De Peer Y."/>
            <person name="Rokhsar D."/>
        </authorList>
    </citation>
    <scope>NUCLEOTIDE SEQUENCE</scope>
    <source>
        <strain evidence="3">Nisqually-1</strain>
    </source>
</reference>
<dbReference type="InParanoid" id="A0A3N7FJ62"/>
<evidence type="ECO:0000313" key="3">
    <source>
        <dbReference type="EMBL" id="RQO95212.1"/>
    </source>
</evidence>
<dbReference type="InterPro" id="IPR003854">
    <property type="entry name" value="GASA"/>
</dbReference>
<organism evidence="3">
    <name type="scientific">Populus trichocarpa</name>
    <name type="common">Western balsam poplar</name>
    <name type="synonym">Populus balsamifera subsp. trichocarpa</name>
    <dbReference type="NCBI Taxonomy" id="3694"/>
    <lineage>
        <taxon>Eukaryota</taxon>
        <taxon>Viridiplantae</taxon>
        <taxon>Streptophyta</taxon>
        <taxon>Embryophyta</taxon>
        <taxon>Tracheophyta</taxon>
        <taxon>Spermatophyta</taxon>
        <taxon>Magnoliopsida</taxon>
        <taxon>eudicotyledons</taxon>
        <taxon>Gunneridae</taxon>
        <taxon>Pentapetalae</taxon>
        <taxon>rosids</taxon>
        <taxon>fabids</taxon>
        <taxon>Malpighiales</taxon>
        <taxon>Salicaceae</taxon>
        <taxon>Saliceae</taxon>
        <taxon>Populus</taxon>
    </lineage>
</organism>
<dbReference type="EMBL" id="KZ623592">
    <property type="protein sequence ID" value="RQO95212.1"/>
    <property type="molecule type" value="Genomic_DNA"/>
</dbReference>
<feature type="signal peptide" evidence="2">
    <location>
        <begin position="1"/>
        <end position="23"/>
    </location>
</feature>
<gene>
    <name evidence="3" type="ORF">POPTR_T155100</name>
</gene>
<feature type="chain" id="PRO_5017952991" evidence="2">
    <location>
        <begin position="24"/>
        <end position="104"/>
    </location>
</feature>
<keyword evidence="2" id="KW-0732">Signal</keyword>
<protein>
    <submittedName>
        <fullName evidence="3">Uncharacterized protein</fullName>
    </submittedName>
</protein>
<evidence type="ECO:0000256" key="2">
    <source>
        <dbReference type="SAM" id="SignalP"/>
    </source>
</evidence>
<proteinExistence type="inferred from homology"/>
<evidence type="ECO:0000256" key="1">
    <source>
        <dbReference type="ARBA" id="ARBA00010582"/>
    </source>
</evidence>
<comment type="similarity">
    <text evidence="1">Belongs to the GASA family.</text>
</comment>
<dbReference type="Pfam" id="PF02704">
    <property type="entry name" value="GASA"/>
    <property type="match status" value="1"/>
</dbReference>
<dbReference type="PANTHER" id="PTHR23201">
    <property type="entry name" value="EXTENSIN, PROLINE-RICH PROTEIN"/>
    <property type="match status" value="1"/>
</dbReference>
<dbReference type="STRING" id="3694.A0A3N7FJ62"/>
<reference evidence="3" key="1">
    <citation type="journal article" date="2006" name="Science">
        <title>The genome of black cottonwood, Populus trichocarpa (Torr. &amp; Gray).</title>
        <authorList>
            <person name="Tuskan G.A."/>
            <person name="Difazio S."/>
            <person name="Jansson S."/>
            <person name="Bohlmann J."/>
            <person name="Grigoriev I."/>
            <person name="Hellsten U."/>
            <person name="Putnam N."/>
            <person name="Ralph S."/>
            <person name="Rombauts S."/>
            <person name="Salamov A."/>
            <person name="Schein J."/>
            <person name="Sterck L."/>
            <person name="Aerts A."/>
            <person name="Bhalerao R.R."/>
            <person name="Bhalerao R.P."/>
            <person name="Blaudez D."/>
            <person name="Boerjan W."/>
            <person name="Brun A."/>
            <person name="Brunner A."/>
            <person name="Busov V."/>
            <person name="Campbell M."/>
            <person name="Carlson J."/>
            <person name="Chalot M."/>
            <person name="Chapman J."/>
            <person name="Chen G.L."/>
            <person name="Cooper D."/>
            <person name="Coutinho P.M."/>
            <person name="Couturier J."/>
            <person name="Covert S."/>
            <person name="Cronk Q."/>
            <person name="Cunningham R."/>
            <person name="Davis J."/>
            <person name="Degroeve S."/>
            <person name="Dejardin A."/>
            <person name="Depamphilis C."/>
            <person name="Detter J."/>
            <person name="Dirks B."/>
            <person name="Dubchak I."/>
            <person name="Duplessis S."/>
            <person name="Ehlting J."/>
            <person name="Ellis B."/>
            <person name="Gendler K."/>
            <person name="Goodstein D."/>
            <person name="Gribskov M."/>
            <person name="Grimwood J."/>
            <person name="Groover A."/>
            <person name="Gunter L."/>
            <person name="Hamberger B."/>
            <person name="Heinze B."/>
            <person name="Helariutta Y."/>
            <person name="Henrissat B."/>
            <person name="Holligan D."/>
            <person name="Holt R."/>
            <person name="Huang W."/>
            <person name="Islam-Faridi N."/>
            <person name="Jones S."/>
            <person name="Jones-Rhoades M."/>
            <person name="Jorgensen R."/>
            <person name="Joshi C."/>
            <person name="Kangasjarvi J."/>
            <person name="Karlsson J."/>
            <person name="Kelleher C."/>
            <person name="Kirkpatrick R."/>
            <person name="Kirst M."/>
            <person name="Kohler A."/>
            <person name="Kalluri U."/>
            <person name="Larimer F."/>
            <person name="Leebens-Mack J."/>
            <person name="Leple J.C."/>
            <person name="Locascio P."/>
            <person name="Lou Y."/>
            <person name="Lucas S."/>
            <person name="Martin F."/>
            <person name="Montanini B."/>
            <person name="Napoli C."/>
            <person name="Nelson D.R."/>
            <person name="Nelson C."/>
            <person name="Nieminen K."/>
            <person name="Nilsson O."/>
            <person name="Pereda V."/>
            <person name="Peter G."/>
            <person name="Philippe R."/>
            <person name="Pilate G."/>
            <person name="Poliakov A."/>
            <person name="Razumovskaya J."/>
            <person name="Richardson P."/>
            <person name="Rinaldi C."/>
            <person name="Ritland K."/>
            <person name="Rouze P."/>
            <person name="Ryaboy D."/>
            <person name="Schmutz J."/>
            <person name="Schrader J."/>
            <person name="Segerman B."/>
            <person name="Shin H."/>
            <person name="Siddiqui A."/>
            <person name="Sterky F."/>
            <person name="Terry A."/>
            <person name="Tsai C.J."/>
            <person name="Uberbacher E."/>
            <person name="Unneberg P."/>
            <person name="Vahala J."/>
            <person name="Wall K."/>
            <person name="Wessler S."/>
            <person name="Yang G."/>
            <person name="Yin T."/>
            <person name="Douglas C."/>
            <person name="Marra M."/>
            <person name="Sandberg G."/>
            <person name="Van de Peer Y."/>
            <person name="Rokhsar D."/>
        </authorList>
    </citation>
    <scope>NUCLEOTIDE SEQUENCE [LARGE SCALE GENOMIC DNA]</scope>
    <source>
        <strain evidence="3">Nisqually-1</strain>
    </source>
</reference>
<accession>A0A3N7FJ62</accession>
<name>A0A3N7FJ62_POPTR</name>